<dbReference type="PROSITE" id="PS51365">
    <property type="entry name" value="RENAL_DIPEPTIDASE_2"/>
    <property type="match status" value="1"/>
</dbReference>
<dbReference type="Proteomes" id="UP001303946">
    <property type="component" value="Chromosome"/>
</dbReference>
<feature type="chain" id="PRO_5047431436" evidence="1">
    <location>
        <begin position="26"/>
        <end position="359"/>
    </location>
</feature>
<feature type="signal peptide" evidence="1">
    <location>
        <begin position="1"/>
        <end position="25"/>
    </location>
</feature>
<keyword evidence="2" id="KW-0224">Dipeptidase</keyword>
<protein>
    <submittedName>
        <fullName evidence="2">Membrane dipeptidase</fullName>
        <ecNumber evidence="2">3.4.13.-</ecNumber>
    </submittedName>
</protein>
<sequence>MHTTSISRRGLGLWALGSWLLPASAGAPPTGARTPIGDTHSHIAMMRKNPLEFDLPKHLAETGTTLMAWTLVDDIHWIKATPHGIKQTGAPAPGALWASFQKMVAERYDPALKQWDLPKVLVPADVDAALAGKVHVVMASESANFLEGRPERVALAHAMGLRHLQLVHYIESPLGDLQTEPPHHHGMPPAALQVIQECKRLGILVDLAHSTPEFVDAALAASDATMIWSHSWVSRRGGSWKDSAYLARSLSPQQARRIAARGGIVGLWSVSVPSDSGYPLHSVRSYANEIMRMVDLLGPEAVAFGTDMDGAGRNPVLTHYTDLREVVENLAKRGLPEAALHNICIGNYARVLKKAMATS</sequence>
<dbReference type="RefSeq" id="WP_316700953.1">
    <property type="nucleotide sequence ID" value="NZ_CP136336.1"/>
</dbReference>
<keyword evidence="2" id="KW-0645">Protease</keyword>
<dbReference type="PANTHER" id="PTHR10443">
    <property type="entry name" value="MICROSOMAL DIPEPTIDASE"/>
    <property type="match status" value="1"/>
</dbReference>
<dbReference type="GO" id="GO:0016805">
    <property type="term" value="F:dipeptidase activity"/>
    <property type="evidence" value="ECO:0007669"/>
    <property type="project" value="UniProtKB-KW"/>
</dbReference>
<dbReference type="EC" id="3.4.13.-" evidence="2"/>
<dbReference type="EMBL" id="CP136336">
    <property type="protein sequence ID" value="WOB08246.1"/>
    <property type="molecule type" value="Genomic_DNA"/>
</dbReference>
<evidence type="ECO:0000313" key="2">
    <source>
        <dbReference type="EMBL" id="WOB08246.1"/>
    </source>
</evidence>
<dbReference type="Gene3D" id="3.20.20.140">
    <property type="entry name" value="Metal-dependent hydrolases"/>
    <property type="match status" value="1"/>
</dbReference>
<proteinExistence type="predicted"/>
<evidence type="ECO:0000256" key="1">
    <source>
        <dbReference type="SAM" id="SignalP"/>
    </source>
</evidence>
<keyword evidence="2" id="KW-0378">Hydrolase</keyword>
<dbReference type="SUPFAM" id="SSF51556">
    <property type="entry name" value="Metallo-dependent hydrolases"/>
    <property type="match status" value="1"/>
</dbReference>
<evidence type="ECO:0000313" key="3">
    <source>
        <dbReference type="Proteomes" id="UP001303946"/>
    </source>
</evidence>
<dbReference type="PANTHER" id="PTHR10443:SF12">
    <property type="entry name" value="DIPEPTIDASE"/>
    <property type="match status" value="1"/>
</dbReference>
<gene>
    <name evidence="2" type="ORF">RXV79_25515</name>
</gene>
<keyword evidence="3" id="KW-1185">Reference proteome</keyword>
<keyword evidence="1" id="KW-0732">Signal</keyword>
<organism evidence="2 3">
    <name type="scientific">Piscinibacter gummiphilus</name>
    <dbReference type="NCBI Taxonomy" id="946333"/>
    <lineage>
        <taxon>Bacteria</taxon>
        <taxon>Pseudomonadati</taxon>
        <taxon>Pseudomonadota</taxon>
        <taxon>Betaproteobacteria</taxon>
        <taxon>Burkholderiales</taxon>
        <taxon>Sphaerotilaceae</taxon>
        <taxon>Piscinibacter</taxon>
    </lineage>
</organism>
<dbReference type="InterPro" id="IPR032466">
    <property type="entry name" value="Metal_Hydrolase"/>
</dbReference>
<accession>A0ABZ0CYH6</accession>
<reference evidence="2 3" key="1">
    <citation type="submission" date="2023-10" db="EMBL/GenBank/DDBJ databases">
        <title>Bacteria for the degradation of biodegradable plastic PBAT(Polybutylene adipate terephthalate).</title>
        <authorList>
            <person name="Weon H.-Y."/>
            <person name="Yeon J."/>
        </authorList>
    </citation>
    <scope>NUCLEOTIDE SEQUENCE [LARGE SCALE GENOMIC DNA]</scope>
    <source>
        <strain evidence="2 3">SBD 7-3</strain>
    </source>
</reference>
<name>A0ABZ0CYH6_9BURK</name>
<dbReference type="InterPro" id="IPR008257">
    <property type="entry name" value="Pept_M19"/>
</dbReference>
<dbReference type="Pfam" id="PF01244">
    <property type="entry name" value="Peptidase_M19"/>
    <property type="match status" value="1"/>
</dbReference>